<keyword evidence="5 7" id="KW-1133">Transmembrane helix</keyword>
<dbReference type="PROSITE" id="PS50928">
    <property type="entry name" value="ABC_TM1"/>
    <property type="match status" value="1"/>
</dbReference>
<evidence type="ECO:0000256" key="6">
    <source>
        <dbReference type="ARBA" id="ARBA00023136"/>
    </source>
</evidence>
<evidence type="ECO:0000256" key="2">
    <source>
        <dbReference type="ARBA" id="ARBA00022448"/>
    </source>
</evidence>
<evidence type="ECO:0000256" key="7">
    <source>
        <dbReference type="RuleBase" id="RU363032"/>
    </source>
</evidence>
<feature type="transmembrane region" description="Helical" evidence="7">
    <location>
        <begin position="260"/>
        <end position="282"/>
    </location>
</feature>
<dbReference type="PANTHER" id="PTHR43744">
    <property type="entry name" value="ABC TRANSPORTER PERMEASE PROTEIN MG189-RELATED-RELATED"/>
    <property type="match status" value="1"/>
</dbReference>
<evidence type="ECO:0000259" key="8">
    <source>
        <dbReference type="PROSITE" id="PS50928"/>
    </source>
</evidence>
<feature type="transmembrane region" description="Helical" evidence="7">
    <location>
        <begin position="161"/>
        <end position="183"/>
    </location>
</feature>
<comment type="similarity">
    <text evidence="7">Belongs to the binding-protein-dependent transport system permease family.</text>
</comment>
<feature type="transmembrane region" description="Helical" evidence="7">
    <location>
        <begin position="97"/>
        <end position="118"/>
    </location>
</feature>
<dbReference type="GO" id="GO:0055085">
    <property type="term" value="P:transmembrane transport"/>
    <property type="evidence" value="ECO:0007669"/>
    <property type="project" value="InterPro"/>
</dbReference>
<comment type="caution">
    <text evidence="9">The sequence shown here is derived from an EMBL/GenBank/DDBJ whole genome shotgun (WGS) entry which is preliminary data.</text>
</comment>
<dbReference type="AlphaFoldDB" id="A0A401ZSU7"/>
<dbReference type="Proteomes" id="UP000287224">
    <property type="component" value="Unassembled WGS sequence"/>
</dbReference>
<feature type="transmembrane region" description="Helical" evidence="7">
    <location>
        <begin position="130"/>
        <end position="149"/>
    </location>
</feature>
<dbReference type="OrthoDB" id="9794684at2"/>
<keyword evidence="10" id="KW-1185">Reference proteome</keyword>
<keyword evidence="4 7" id="KW-0812">Transmembrane</keyword>
<gene>
    <name evidence="9" type="ORF">KDAU_72660</name>
</gene>
<feature type="transmembrane region" description="Helical" evidence="7">
    <location>
        <begin position="36"/>
        <end position="53"/>
    </location>
</feature>
<evidence type="ECO:0000256" key="4">
    <source>
        <dbReference type="ARBA" id="ARBA00022692"/>
    </source>
</evidence>
<keyword evidence="6 7" id="KW-0472">Membrane</keyword>
<feature type="domain" description="ABC transmembrane type-1" evidence="8">
    <location>
        <begin position="93"/>
        <end position="283"/>
    </location>
</feature>
<dbReference type="GO" id="GO:0005886">
    <property type="term" value="C:plasma membrane"/>
    <property type="evidence" value="ECO:0007669"/>
    <property type="project" value="UniProtKB-SubCell"/>
</dbReference>
<dbReference type="Pfam" id="PF00528">
    <property type="entry name" value="BPD_transp_1"/>
    <property type="match status" value="1"/>
</dbReference>
<sequence>MSTQVIDKKDTEANEMTRYRRRAATQRVMKTAGPRVFLIIMCLIYIVPFYWMLSTALKSTTDLSQFPPSFFPTSLHFENFAAAVSTIPFGVYFGNTLLITVLTIIGSVLANLVVAYGFACIEWPGRDKVFYIVLATMFIPFPIAIVPQFDLFARLHWINTILPLVVPHFFAGAFFIFMLRQFLLQIPKELIEASRMDGATELQIMWSVILPLSRPALAVVALFSGIGAWNDFMGPLIYLQDDMKRTLSIGLQVFRSTHDIQFNLLMAASLLTVLPLIILFLFSQNFFIKGATVGSIK</sequence>
<feature type="transmembrane region" description="Helical" evidence="7">
    <location>
        <begin position="204"/>
        <end position="229"/>
    </location>
</feature>
<name>A0A401ZSU7_9CHLR</name>
<evidence type="ECO:0000256" key="1">
    <source>
        <dbReference type="ARBA" id="ARBA00004651"/>
    </source>
</evidence>
<organism evidence="9 10">
    <name type="scientific">Dictyobacter aurantiacus</name>
    <dbReference type="NCBI Taxonomy" id="1936993"/>
    <lineage>
        <taxon>Bacteria</taxon>
        <taxon>Bacillati</taxon>
        <taxon>Chloroflexota</taxon>
        <taxon>Ktedonobacteria</taxon>
        <taxon>Ktedonobacterales</taxon>
        <taxon>Dictyobacteraceae</taxon>
        <taxon>Dictyobacter</taxon>
    </lineage>
</organism>
<dbReference type="InterPro" id="IPR035906">
    <property type="entry name" value="MetI-like_sf"/>
</dbReference>
<evidence type="ECO:0000256" key="3">
    <source>
        <dbReference type="ARBA" id="ARBA00022475"/>
    </source>
</evidence>
<dbReference type="RefSeq" id="WP_126602820.1">
    <property type="nucleotide sequence ID" value="NZ_BIFQ01000002.1"/>
</dbReference>
<comment type="subcellular location">
    <subcellularLocation>
        <location evidence="1 7">Cell membrane</location>
        <topology evidence="1 7">Multi-pass membrane protein</topology>
    </subcellularLocation>
</comment>
<evidence type="ECO:0000313" key="9">
    <source>
        <dbReference type="EMBL" id="GCE09937.1"/>
    </source>
</evidence>
<dbReference type="SUPFAM" id="SSF161098">
    <property type="entry name" value="MetI-like"/>
    <property type="match status" value="1"/>
</dbReference>
<evidence type="ECO:0000256" key="5">
    <source>
        <dbReference type="ARBA" id="ARBA00022989"/>
    </source>
</evidence>
<keyword evidence="2 7" id="KW-0813">Transport</keyword>
<keyword evidence="3" id="KW-1003">Cell membrane</keyword>
<dbReference type="InterPro" id="IPR000515">
    <property type="entry name" value="MetI-like"/>
</dbReference>
<dbReference type="PANTHER" id="PTHR43744:SF12">
    <property type="entry name" value="ABC TRANSPORTER PERMEASE PROTEIN MG189-RELATED"/>
    <property type="match status" value="1"/>
</dbReference>
<protein>
    <submittedName>
        <fullName evidence="9">Sugar ABC transporter permease</fullName>
    </submittedName>
</protein>
<dbReference type="EMBL" id="BIFQ01000002">
    <property type="protein sequence ID" value="GCE09937.1"/>
    <property type="molecule type" value="Genomic_DNA"/>
</dbReference>
<dbReference type="CDD" id="cd06261">
    <property type="entry name" value="TM_PBP2"/>
    <property type="match status" value="1"/>
</dbReference>
<proteinExistence type="inferred from homology"/>
<reference evidence="10" key="1">
    <citation type="submission" date="2018-12" db="EMBL/GenBank/DDBJ databases">
        <title>Tengunoibacter tsumagoiensis gen. nov., sp. nov., Dictyobacter kobayashii sp. nov., D. alpinus sp. nov., and D. joshuensis sp. nov. and description of Dictyobacteraceae fam. nov. within the order Ktedonobacterales isolated from Tengu-no-mugimeshi.</title>
        <authorList>
            <person name="Wang C.M."/>
            <person name="Zheng Y."/>
            <person name="Sakai Y."/>
            <person name="Toyoda A."/>
            <person name="Minakuchi Y."/>
            <person name="Abe K."/>
            <person name="Yokota A."/>
            <person name="Yabe S."/>
        </authorList>
    </citation>
    <scope>NUCLEOTIDE SEQUENCE [LARGE SCALE GENOMIC DNA]</scope>
    <source>
        <strain evidence="10">S-27</strain>
    </source>
</reference>
<dbReference type="Gene3D" id="1.10.3720.10">
    <property type="entry name" value="MetI-like"/>
    <property type="match status" value="1"/>
</dbReference>
<accession>A0A401ZSU7</accession>
<evidence type="ECO:0000313" key="10">
    <source>
        <dbReference type="Proteomes" id="UP000287224"/>
    </source>
</evidence>